<keyword evidence="5 6" id="KW-0472">Membrane</keyword>
<dbReference type="Pfam" id="PF00482">
    <property type="entry name" value="T2SSF"/>
    <property type="match status" value="1"/>
</dbReference>
<sequence>MAMTWRSLKGKKRQDEAIQARLDLLKQHWAPTGVSSTDAVGILRDLDTLPVSHWPWIGPMMTRLWLNLGLIGWQAGLRQRLMILGLISVLAGAGLGHQTPWPWMASLGLTLTLWWGLFQLMYRHALNQYLSALKAALPEAIDAITRAARAGVPATNAFAMVAQNIPGALAREFTLIDSWMQLGMPLKQAIQDSARRVPLPEYRFFAVIIIINQEAGGRLGETLERLSATLRERAELALKVQSKTSEARASSKIVASLVPLALAYMYFSSPQDFHFLLSDPTGNKVLFYAFGSVLLGLLITQRMVRRVS</sequence>
<organism evidence="8 9">
    <name type="scientific">Terasakiispira papahanaumokuakeensis</name>
    <dbReference type="NCBI Taxonomy" id="197479"/>
    <lineage>
        <taxon>Bacteria</taxon>
        <taxon>Pseudomonadati</taxon>
        <taxon>Pseudomonadota</taxon>
        <taxon>Gammaproteobacteria</taxon>
        <taxon>Oceanospirillales</taxon>
        <taxon>Terasakiispira</taxon>
    </lineage>
</organism>
<feature type="transmembrane region" description="Helical" evidence="6">
    <location>
        <begin position="81"/>
        <end position="97"/>
    </location>
</feature>
<dbReference type="Proteomes" id="UP000094291">
    <property type="component" value="Unassembled WGS sequence"/>
</dbReference>
<feature type="transmembrane region" description="Helical" evidence="6">
    <location>
        <begin position="249"/>
        <end position="267"/>
    </location>
</feature>
<dbReference type="InterPro" id="IPR042094">
    <property type="entry name" value="T2SS_GspF_sf"/>
</dbReference>
<accession>A0A1E2VDM7</accession>
<evidence type="ECO:0000256" key="4">
    <source>
        <dbReference type="ARBA" id="ARBA00022989"/>
    </source>
</evidence>
<keyword evidence="4 6" id="KW-1133">Transmembrane helix</keyword>
<evidence type="ECO:0000313" key="9">
    <source>
        <dbReference type="Proteomes" id="UP000094291"/>
    </source>
</evidence>
<feature type="transmembrane region" description="Helical" evidence="6">
    <location>
        <begin position="287"/>
        <end position="304"/>
    </location>
</feature>
<dbReference type="STRING" id="197479.BFW38_00535"/>
<gene>
    <name evidence="8" type="ORF">BFW38_00535</name>
</gene>
<evidence type="ECO:0000259" key="7">
    <source>
        <dbReference type="Pfam" id="PF00482"/>
    </source>
</evidence>
<dbReference type="Gene3D" id="1.20.81.30">
    <property type="entry name" value="Type II secretion system (T2SS), domain F"/>
    <property type="match status" value="1"/>
</dbReference>
<feature type="domain" description="Type II secretion system protein GspF" evidence="7">
    <location>
        <begin position="142"/>
        <end position="266"/>
    </location>
</feature>
<name>A0A1E2VDM7_9GAMM</name>
<keyword evidence="2" id="KW-1003">Cell membrane</keyword>
<protein>
    <recommendedName>
        <fullName evidence="7">Type II secretion system protein GspF domain-containing protein</fullName>
    </recommendedName>
</protein>
<evidence type="ECO:0000256" key="1">
    <source>
        <dbReference type="ARBA" id="ARBA00004651"/>
    </source>
</evidence>
<evidence type="ECO:0000256" key="3">
    <source>
        <dbReference type="ARBA" id="ARBA00022692"/>
    </source>
</evidence>
<dbReference type="EMBL" id="MDTQ01000001">
    <property type="protein sequence ID" value="ODC05081.1"/>
    <property type="molecule type" value="Genomic_DNA"/>
</dbReference>
<evidence type="ECO:0000256" key="5">
    <source>
        <dbReference type="ARBA" id="ARBA00023136"/>
    </source>
</evidence>
<dbReference type="PANTHER" id="PTHR35007">
    <property type="entry name" value="INTEGRAL MEMBRANE PROTEIN-RELATED"/>
    <property type="match status" value="1"/>
</dbReference>
<evidence type="ECO:0000256" key="6">
    <source>
        <dbReference type="SAM" id="Phobius"/>
    </source>
</evidence>
<keyword evidence="3 6" id="KW-0812">Transmembrane</keyword>
<comment type="subcellular location">
    <subcellularLocation>
        <location evidence="1">Cell membrane</location>
        <topology evidence="1">Multi-pass membrane protein</topology>
    </subcellularLocation>
</comment>
<dbReference type="GO" id="GO:0005886">
    <property type="term" value="C:plasma membrane"/>
    <property type="evidence" value="ECO:0007669"/>
    <property type="project" value="UniProtKB-SubCell"/>
</dbReference>
<evidence type="ECO:0000313" key="8">
    <source>
        <dbReference type="EMBL" id="ODC05081.1"/>
    </source>
</evidence>
<dbReference type="PANTHER" id="PTHR35007:SF1">
    <property type="entry name" value="PILUS ASSEMBLY PROTEIN"/>
    <property type="match status" value="1"/>
</dbReference>
<feature type="transmembrane region" description="Helical" evidence="6">
    <location>
        <begin position="103"/>
        <end position="122"/>
    </location>
</feature>
<dbReference type="AlphaFoldDB" id="A0A1E2VDM7"/>
<evidence type="ECO:0000256" key="2">
    <source>
        <dbReference type="ARBA" id="ARBA00022475"/>
    </source>
</evidence>
<dbReference type="InterPro" id="IPR018076">
    <property type="entry name" value="T2SS_GspF_dom"/>
</dbReference>
<proteinExistence type="predicted"/>
<dbReference type="OrthoDB" id="5611741at2"/>
<reference evidence="8 9" key="1">
    <citation type="submission" date="2016-08" db="EMBL/GenBank/DDBJ databases">
        <authorList>
            <person name="Seilhamer J.J."/>
        </authorList>
    </citation>
    <scope>NUCLEOTIDE SEQUENCE [LARGE SCALE GENOMIC DNA]</scope>
    <source>
        <strain evidence="8 9">PH27A</strain>
    </source>
</reference>
<comment type="caution">
    <text evidence="8">The sequence shown here is derived from an EMBL/GenBank/DDBJ whole genome shotgun (WGS) entry which is preliminary data.</text>
</comment>
<keyword evidence="9" id="KW-1185">Reference proteome</keyword>